<sequence length="93" mass="9888">MEWIQVAGRNGMGLIVSGRLEIAGRDRLCPGGGMTGRDGTGPNGGMKTLMLCAIFHNSKHAPTMPQISSISSAVWLVPPGGAPKFFKTSEFYH</sequence>
<evidence type="ECO:0000313" key="1">
    <source>
        <dbReference type="EMBL" id="CAG7829952.1"/>
    </source>
</evidence>
<dbReference type="EMBL" id="CAJVCH010553582">
    <property type="protein sequence ID" value="CAG7829952.1"/>
    <property type="molecule type" value="Genomic_DNA"/>
</dbReference>
<reference evidence="1" key="1">
    <citation type="submission" date="2021-06" db="EMBL/GenBank/DDBJ databases">
        <authorList>
            <person name="Hodson N. C."/>
            <person name="Mongue J. A."/>
            <person name="Jaron S. K."/>
        </authorList>
    </citation>
    <scope>NUCLEOTIDE SEQUENCE</scope>
</reference>
<comment type="caution">
    <text evidence="1">The sequence shown here is derived from an EMBL/GenBank/DDBJ whole genome shotgun (WGS) entry which is preliminary data.</text>
</comment>
<dbReference type="AlphaFoldDB" id="A0A8J2L837"/>
<gene>
    <name evidence="1" type="ORF">AFUS01_LOCUS39784</name>
</gene>
<accession>A0A8J2L837</accession>
<evidence type="ECO:0000313" key="2">
    <source>
        <dbReference type="Proteomes" id="UP000708208"/>
    </source>
</evidence>
<keyword evidence="2" id="KW-1185">Reference proteome</keyword>
<organism evidence="1 2">
    <name type="scientific">Allacma fusca</name>
    <dbReference type="NCBI Taxonomy" id="39272"/>
    <lineage>
        <taxon>Eukaryota</taxon>
        <taxon>Metazoa</taxon>
        <taxon>Ecdysozoa</taxon>
        <taxon>Arthropoda</taxon>
        <taxon>Hexapoda</taxon>
        <taxon>Collembola</taxon>
        <taxon>Symphypleona</taxon>
        <taxon>Sminthuridae</taxon>
        <taxon>Allacma</taxon>
    </lineage>
</organism>
<dbReference type="Proteomes" id="UP000708208">
    <property type="component" value="Unassembled WGS sequence"/>
</dbReference>
<proteinExistence type="predicted"/>
<protein>
    <submittedName>
        <fullName evidence="1">Uncharacterized protein</fullName>
    </submittedName>
</protein>
<name>A0A8J2L837_9HEXA</name>